<gene>
    <name evidence="4" type="ORF">CR159_18915</name>
</gene>
<dbReference type="Pfam" id="PF00011">
    <property type="entry name" value="HSP20"/>
    <property type="match status" value="1"/>
</dbReference>
<keyword evidence="5" id="KW-1185">Reference proteome</keyword>
<organism evidence="4 5">
    <name type="scientific">Pollutimonas subterranea</name>
    <dbReference type="NCBI Taxonomy" id="2045210"/>
    <lineage>
        <taxon>Bacteria</taxon>
        <taxon>Pseudomonadati</taxon>
        <taxon>Pseudomonadota</taxon>
        <taxon>Betaproteobacteria</taxon>
        <taxon>Burkholderiales</taxon>
        <taxon>Alcaligenaceae</taxon>
        <taxon>Pollutimonas</taxon>
    </lineage>
</organism>
<dbReference type="Gene3D" id="2.60.40.790">
    <property type="match status" value="1"/>
</dbReference>
<dbReference type="OrthoDB" id="5295562at2"/>
<evidence type="ECO:0000313" key="4">
    <source>
        <dbReference type="EMBL" id="PLC48254.1"/>
    </source>
</evidence>
<proteinExistence type="inferred from homology"/>
<evidence type="ECO:0000256" key="1">
    <source>
        <dbReference type="PROSITE-ProRule" id="PRU00285"/>
    </source>
</evidence>
<reference evidence="4 5" key="1">
    <citation type="submission" date="2017-10" db="EMBL/GenBank/DDBJ databases">
        <title>Two draft genome sequences of Pusillimonas sp. strains isolated from a nitrate- and radionuclide-contaminated groundwater in Russia.</title>
        <authorList>
            <person name="Grouzdev D.S."/>
            <person name="Tourova T.P."/>
            <person name="Goeva M.A."/>
            <person name="Babich T.L."/>
            <person name="Sokolova D.S."/>
            <person name="Abdullin R."/>
            <person name="Poltaraus A.B."/>
            <person name="Toshchakov S.V."/>
            <person name="Nazina T.N."/>
        </authorList>
    </citation>
    <scope>NUCLEOTIDE SEQUENCE [LARGE SCALE GENOMIC DNA]</scope>
    <source>
        <strain evidence="4 5">JR1/69-3-13</strain>
    </source>
</reference>
<evidence type="ECO:0000259" key="3">
    <source>
        <dbReference type="PROSITE" id="PS01031"/>
    </source>
</evidence>
<comment type="caution">
    <text evidence="4">The sequence shown here is derived from an EMBL/GenBank/DDBJ whole genome shotgun (WGS) entry which is preliminary data.</text>
</comment>
<dbReference type="CDD" id="cd06464">
    <property type="entry name" value="ACD_sHsps-like"/>
    <property type="match status" value="1"/>
</dbReference>
<dbReference type="AlphaFoldDB" id="A0A2N4TZR5"/>
<evidence type="ECO:0000313" key="5">
    <source>
        <dbReference type="Proteomes" id="UP000234190"/>
    </source>
</evidence>
<name>A0A2N4TZR5_9BURK</name>
<protein>
    <submittedName>
        <fullName evidence="4">Heat-shock protein Hsp20</fullName>
    </submittedName>
</protein>
<evidence type="ECO:0000256" key="2">
    <source>
        <dbReference type="RuleBase" id="RU003616"/>
    </source>
</evidence>
<feature type="domain" description="SHSP" evidence="3">
    <location>
        <begin position="34"/>
        <end position="147"/>
    </location>
</feature>
<dbReference type="PANTHER" id="PTHR11527">
    <property type="entry name" value="HEAT-SHOCK PROTEIN 20 FAMILY MEMBER"/>
    <property type="match status" value="1"/>
</dbReference>
<comment type="similarity">
    <text evidence="1 2">Belongs to the small heat shock protein (HSP20) family.</text>
</comment>
<dbReference type="Proteomes" id="UP000234190">
    <property type="component" value="Unassembled WGS sequence"/>
</dbReference>
<dbReference type="SUPFAM" id="SSF49764">
    <property type="entry name" value="HSP20-like chaperones"/>
    <property type="match status" value="1"/>
</dbReference>
<dbReference type="InterPro" id="IPR008978">
    <property type="entry name" value="HSP20-like_chaperone"/>
</dbReference>
<dbReference type="EMBL" id="PDNW01000023">
    <property type="protein sequence ID" value="PLC48254.1"/>
    <property type="molecule type" value="Genomic_DNA"/>
</dbReference>
<accession>A0A2N4TZR5</accession>
<dbReference type="InterPro" id="IPR002068">
    <property type="entry name" value="A-crystallin/Hsp20_dom"/>
</dbReference>
<dbReference type="RefSeq" id="WP_102075515.1">
    <property type="nucleotide sequence ID" value="NZ_PDNW01000023.1"/>
</dbReference>
<sequence>MRSSYLQTDLLSEFDRLQQQVASLFGGFPSSIRSDRYGSFPKLNVGTTDDAIEIVAFVPGVKSDQIDVSIDKGLLTISGERQALFANEESDDARRYAQERYAGSFRRTIELPANANPEQVTARCSNGCLMVTVAKHEASKPRAITVQ</sequence>
<dbReference type="InterPro" id="IPR031107">
    <property type="entry name" value="Small_HSP"/>
</dbReference>
<dbReference type="PROSITE" id="PS01031">
    <property type="entry name" value="SHSP"/>
    <property type="match status" value="1"/>
</dbReference>